<gene>
    <name evidence="2" type="ORF">BHC54_03195</name>
</gene>
<evidence type="ECO:0000256" key="1">
    <source>
        <dbReference type="SAM" id="Coils"/>
    </source>
</evidence>
<dbReference type="RefSeq" id="WP_100151751.1">
    <property type="nucleotide sequence ID" value="NZ_MEIL01000019.1"/>
</dbReference>
<feature type="coiled-coil region" evidence="1">
    <location>
        <begin position="275"/>
        <end position="316"/>
    </location>
</feature>
<reference evidence="2" key="1">
    <citation type="journal article" date="2017" name="MBio">
        <title>Type VI secretion-mediated competition in the bee gut microbiome.</title>
        <authorList>
            <person name="Steele M.I."/>
            <person name="Kwong W.K."/>
            <person name="Powell J.E."/>
            <person name="Whiteley M."/>
            <person name="Moran N.A."/>
        </authorList>
    </citation>
    <scope>NUCLEOTIDE SEQUENCE [LARGE SCALE GENOMIC DNA]</scope>
    <source>
        <strain evidence="2">WkB273</strain>
    </source>
</reference>
<dbReference type="Proteomes" id="UP000230202">
    <property type="component" value="Unassembled WGS sequence"/>
</dbReference>
<dbReference type="Pfam" id="PF12532">
    <property type="entry name" value="DUF3732"/>
    <property type="match status" value="1"/>
</dbReference>
<protein>
    <recommendedName>
        <fullName evidence="4">Rad50/SbcC-type AAA domain-containing protein</fullName>
    </recommendedName>
</protein>
<organism evidence="2 3">
    <name type="scientific">Snodgrassella alvi</name>
    <dbReference type="NCBI Taxonomy" id="1196083"/>
    <lineage>
        <taxon>Bacteria</taxon>
        <taxon>Pseudomonadati</taxon>
        <taxon>Pseudomonadota</taxon>
        <taxon>Betaproteobacteria</taxon>
        <taxon>Neisseriales</taxon>
        <taxon>Neisseriaceae</taxon>
        <taxon>Snodgrassella</taxon>
    </lineage>
</organism>
<evidence type="ECO:0000313" key="3">
    <source>
        <dbReference type="Proteomes" id="UP000230202"/>
    </source>
</evidence>
<keyword evidence="1" id="KW-0175">Coiled coil</keyword>
<evidence type="ECO:0008006" key="4">
    <source>
        <dbReference type="Google" id="ProtNLM"/>
    </source>
</evidence>
<keyword evidence="3" id="KW-1185">Reference proteome</keyword>
<proteinExistence type="predicted"/>
<comment type="caution">
    <text evidence="2">The sequence shown here is derived from an EMBL/GenBank/DDBJ whole genome shotgun (WGS) entry which is preliminary data.</text>
</comment>
<accession>A0A2N9X8G5</accession>
<name>A0A2N9X8G5_9NEIS</name>
<dbReference type="InterPro" id="IPR027417">
    <property type="entry name" value="P-loop_NTPase"/>
</dbReference>
<dbReference type="AlphaFoldDB" id="A0A2N9X8G5"/>
<evidence type="ECO:0000313" key="2">
    <source>
        <dbReference type="EMBL" id="PIT40653.1"/>
    </source>
</evidence>
<dbReference type="Gene3D" id="3.40.50.300">
    <property type="entry name" value="P-loop containing nucleotide triphosphate hydrolases"/>
    <property type="match status" value="2"/>
</dbReference>
<dbReference type="InterPro" id="IPR022205">
    <property type="entry name" value="DUF3732"/>
</dbReference>
<dbReference type="EMBL" id="MEIL01000019">
    <property type="protein sequence ID" value="PIT40653.1"/>
    <property type="molecule type" value="Genomic_DNA"/>
</dbReference>
<sequence>MNFILLEIKLWFKNDASAPKSYFFEKNKVNVITGASSTGKSTIWRIVDYCLLSGITQIADKIANAVSWFGITFIINEQEISIARSSPEKSIVSQDVYFGLGPLPEMPSSNQTISQVKSRLNKLFNFSGELKQAYNNLLCYRHFLIFCSLTEKVIAQPDRYFDLHFFKDDFKNSTTGKMLNQIFELIIGADKPEIQDTKKARRRIEREIKKIKAYIQEGEYKIKDFKDKVKFLIEESKNYNFIDLSQSFENEDKAILFIEQVISTAKNMAEGKCIFNEENEKLNQQKNDIELEIDKLNRYEREYNQYQKNLTKSADSLQPIEFLYNNLSNQLVQSYETQIFLQTLRDSFYTIKNNIKQQISPLDVSEDLKKFEEQLSNINKIIKEKNESSDKFQFNHTNYINIGNIEAKLKSILTAEEIKKIESELIDSSNRLKILNEQEKTLFSQSDTVQFESIKLENIKSFNKAAQEVYDWLNKGTEYKGYCIALNEENLMLDIFPPNMPTFLPISETGSQANYVFLHLCMFLGLHMHMAKMNLHYVPQIIFIDQPSTPFLSYKKDQEMLNTIFEVLNSFIDKMVIENKISFQIILTDHALPSDWNKLSNFKLVNEFVDGNALIPNELL</sequence>